<organism evidence="1 2">
    <name type="scientific">Rhodococcus rhodochrous J45</name>
    <dbReference type="NCBI Taxonomy" id="935266"/>
    <lineage>
        <taxon>Bacteria</taxon>
        <taxon>Bacillati</taxon>
        <taxon>Actinomycetota</taxon>
        <taxon>Actinomycetes</taxon>
        <taxon>Mycobacteriales</taxon>
        <taxon>Nocardiaceae</taxon>
        <taxon>Rhodococcus</taxon>
    </lineage>
</organism>
<comment type="caution">
    <text evidence="1">The sequence shown here is derived from an EMBL/GenBank/DDBJ whole genome shotgun (WGS) entry which is preliminary data.</text>
</comment>
<dbReference type="EMBL" id="VLJT01000013">
    <property type="protein sequence ID" value="TWH18035.1"/>
    <property type="molecule type" value="Genomic_DNA"/>
</dbReference>
<reference evidence="1 2" key="1">
    <citation type="submission" date="2019-07" db="EMBL/GenBank/DDBJ databases">
        <title>Genome sequencing of lignin-degrading bacterial isolates.</title>
        <authorList>
            <person name="Gladden J."/>
        </authorList>
    </citation>
    <scope>NUCLEOTIDE SEQUENCE [LARGE SCALE GENOMIC DNA]</scope>
    <source>
        <strain evidence="1 2">J45</strain>
    </source>
</reference>
<sequence>MTVRIRSIGTTVSSRDAMNRNMENPSFGWAWGLARPAFEHKREIRRVEVVGVHAAS</sequence>
<protein>
    <submittedName>
        <fullName evidence="1">Uncharacterized protein</fullName>
    </submittedName>
</protein>
<gene>
    <name evidence="1" type="ORF">L618_001600000790</name>
</gene>
<evidence type="ECO:0000313" key="2">
    <source>
        <dbReference type="Proteomes" id="UP000317573"/>
    </source>
</evidence>
<evidence type="ECO:0000313" key="1">
    <source>
        <dbReference type="EMBL" id="TWH18035.1"/>
    </source>
</evidence>
<dbReference type="AlphaFoldDB" id="A0A562E7N9"/>
<name>A0A562E7N9_RHORH</name>
<proteinExistence type="predicted"/>
<accession>A0A562E7N9</accession>
<dbReference type="Proteomes" id="UP000317573">
    <property type="component" value="Unassembled WGS sequence"/>
</dbReference>
<dbReference type="RefSeq" id="WP_186455124.1">
    <property type="nucleotide sequence ID" value="NZ_VLJT01000013.1"/>
</dbReference>